<proteinExistence type="predicted"/>
<dbReference type="InterPro" id="IPR058245">
    <property type="entry name" value="NreC/VraR/RcsB-like_REC"/>
</dbReference>
<dbReference type="AlphaFoldDB" id="A0A4S2DNA2"/>
<dbReference type="PROSITE" id="PS50110">
    <property type="entry name" value="RESPONSE_REGULATORY"/>
    <property type="match status" value="1"/>
</dbReference>
<feature type="modified residue" description="4-aspartylphosphate" evidence="5">
    <location>
        <position position="57"/>
    </location>
</feature>
<dbReference type="EMBL" id="SRYR01000001">
    <property type="protein sequence ID" value="TGY43857.1"/>
    <property type="molecule type" value="Genomic_DNA"/>
</dbReference>
<dbReference type="Proteomes" id="UP000306888">
    <property type="component" value="Unassembled WGS sequence"/>
</dbReference>
<feature type="domain" description="Response regulatory" evidence="7">
    <location>
        <begin position="6"/>
        <end position="122"/>
    </location>
</feature>
<dbReference type="PANTHER" id="PTHR45566">
    <property type="entry name" value="HTH-TYPE TRANSCRIPTIONAL REGULATOR YHJB-RELATED"/>
    <property type="match status" value="1"/>
</dbReference>
<evidence type="ECO:0000259" key="6">
    <source>
        <dbReference type="PROSITE" id="PS50043"/>
    </source>
</evidence>
<dbReference type="CDD" id="cd06170">
    <property type="entry name" value="LuxR_C_like"/>
    <property type="match status" value="1"/>
</dbReference>
<dbReference type="OrthoDB" id="9779069at2"/>
<dbReference type="InterPro" id="IPR011006">
    <property type="entry name" value="CheY-like_superfamily"/>
</dbReference>
<accession>A0A4S2DNA2</accession>
<dbReference type="InterPro" id="IPR016032">
    <property type="entry name" value="Sig_transdc_resp-reg_C-effctor"/>
</dbReference>
<dbReference type="SUPFAM" id="SSF52172">
    <property type="entry name" value="CheY-like"/>
    <property type="match status" value="1"/>
</dbReference>
<dbReference type="SMART" id="SM00448">
    <property type="entry name" value="REC"/>
    <property type="match status" value="1"/>
</dbReference>
<dbReference type="SMART" id="SM00421">
    <property type="entry name" value="HTH_LUXR"/>
    <property type="match status" value="1"/>
</dbReference>
<keyword evidence="3" id="KW-0238">DNA-binding</keyword>
<name>A0A4S2DNA2_9CLOT</name>
<dbReference type="SUPFAM" id="SSF46894">
    <property type="entry name" value="C-terminal effector domain of the bipartite response regulators"/>
    <property type="match status" value="1"/>
</dbReference>
<keyword evidence="9" id="KW-1185">Reference proteome</keyword>
<feature type="domain" description="HTH luxR-type" evidence="6">
    <location>
        <begin position="150"/>
        <end position="215"/>
    </location>
</feature>
<evidence type="ECO:0000256" key="3">
    <source>
        <dbReference type="ARBA" id="ARBA00023125"/>
    </source>
</evidence>
<evidence type="ECO:0000256" key="4">
    <source>
        <dbReference type="ARBA" id="ARBA00024867"/>
    </source>
</evidence>
<dbReference type="GO" id="GO:0003677">
    <property type="term" value="F:DNA binding"/>
    <property type="evidence" value="ECO:0007669"/>
    <property type="project" value="UniProtKB-KW"/>
</dbReference>
<protein>
    <recommendedName>
        <fullName evidence="1">Stage 0 sporulation protein A homolog</fullName>
    </recommendedName>
</protein>
<dbReference type="InterPro" id="IPR051015">
    <property type="entry name" value="EvgA-like"/>
</dbReference>
<dbReference type="Pfam" id="PF00072">
    <property type="entry name" value="Response_reg"/>
    <property type="match status" value="1"/>
</dbReference>
<dbReference type="PROSITE" id="PS50043">
    <property type="entry name" value="HTH_LUXR_2"/>
    <property type="match status" value="1"/>
</dbReference>
<dbReference type="GO" id="GO:0006355">
    <property type="term" value="P:regulation of DNA-templated transcription"/>
    <property type="evidence" value="ECO:0007669"/>
    <property type="project" value="InterPro"/>
</dbReference>
<dbReference type="PRINTS" id="PR00038">
    <property type="entry name" value="HTHLUXR"/>
</dbReference>
<dbReference type="CDD" id="cd17535">
    <property type="entry name" value="REC_NarL-like"/>
    <property type="match status" value="1"/>
</dbReference>
<evidence type="ECO:0000256" key="2">
    <source>
        <dbReference type="ARBA" id="ARBA00022553"/>
    </source>
</evidence>
<comment type="caution">
    <text evidence="8">The sequence shown here is derived from an EMBL/GenBank/DDBJ whole genome shotgun (WGS) entry which is preliminary data.</text>
</comment>
<reference evidence="8 9" key="1">
    <citation type="submission" date="2019-04" db="EMBL/GenBank/DDBJ databases">
        <title>Microbes associate with the intestines of laboratory mice.</title>
        <authorList>
            <person name="Navarre W."/>
            <person name="Wong E."/>
            <person name="Huang K."/>
            <person name="Tropini C."/>
            <person name="Ng K."/>
            <person name="Yu B."/>
        </authorList>
    </citation>
    <scope>NUCLEOTIDE SEQUENCE [LARGE SCALE GENOMIC DNA]</scope>
    <source>
        <strain evidence="8 9">NM50_B9-20</strain>
    </source>
</reference>
<evidence type="ECO:0000313" key="8">
    <source>
        <dbReference type="EMBL" id="TGY43857.1"/>
    </source>
</evidence>
<dbReference type="PANTHER" id="PTHR45566:SF2">
    <property type="entry name" value="NARL SUBFAMILY"/>
    <property type="match status" value="1"/>
</dbReference>
<evidence type="ECO:0000256" key="5">
    <source>
        <dbReference type="PROSITE-ProRule" id="PRU00169"/>
    </source>
</evidence>
<dbReference type="InterPro" id="IPR000792">
    <property type="entry name" value="Tscrpt_reg_LuxR_C"/>
</dbReference>
<dbReference type="Pfam" id="PF00196">
    <property type="entry name" value="GerE"/>
    <property type="match status" value="1"/>
</dbReference>
<dbReference type="GO" id="GO:0000160">
    <property type="term" value="P:phosphorelay signal transduction system"/>
    <property type="evidence" value="ECO:0007669"/>
    <property type="project" value="InterPro"/>
</dbReference>
<evidence type="ECO:0000256" key="1">
    <source>
        <dbReference type="ARBA" id="ARBA00018672"/>
    </source>
</evidence>
<dbReference type="PROSITE" id="PS00622">
    <property type="entry name" value="HTH_LUXR_1"/>
    <property type="match status" value="1"/>
</dbReference>
<evidence type="ECO:0000259" key="7">
    <source>
        <dbReference type="PROSITE" id="PS50110"/>
    </source>
</evidence>
<dbReference type="RefSeq" id="WP_136004622.1">
    <property type="nucleotide sequence ID" value="NZ_SRYR01000001.1"/>
</dbReference>
<dbReference type="Gene3D" id="3.40.50.2300">
    <property type="match status" value="1"/>
</dbReference>
<evidence type="ECO:0000313" key="9">
    <source>
        <dbReference type="Proteomes" id="UP000306888"/>
    </source>
</evidence>
<sequence length="225" mass="25975">MENIIKVIVVDDHSLIREGLNRIISFEEDLMITGEFSNGEELLKNIDIKECNVVLLDINMPIKSGIETLKELKAVSNEIKVVMLTVENDRKTIMQAIELGADAYILKESAGAEVVNAIRNVYEGEKYIDKSLIKVMFSDFKKDASIKNNEKDNLNFLTNRELNILFEISRGLKNKEIAEKLFLSEKTIKNYITSIFKKIEVEDRVQATIFAIRNNIEEYYKERFK</sequence>
<organism evidence="8 9">
    <name type="scientific">Clostridium sartagoforme</name>
    <dbReference type="NCBI Taxonomy" id="84031"/>
    <lineage>
        <taxon>Bacteria</taxon>
        <taxon>Bacillati</taxon>
        <taxon>Bacillota</taxon>
        <taxon>Clostridia</taxon>
        <taxon>Eubacteriales</taxon>
        <taxon>Clostridiaceae</taxon>
        <taxon>Clostridium</taxon>
    </lineage>
</organism>
<keyword evidence="2 5" id="KW-0597">Phosphoprotein</keyword>
<dbReference type="InterPro" id="IPR001789">
    <property type="entry name" value="Sig_transdc_resp-reg_receiver"/>
</dbReference>
<gene>
    <name evidence="8" type="ORF">E5347_03310</name>
</gene>
<comment type="function">
    <text evidence="4">May play the central regulatory role in sporulation. It may be an element of the effector pathway responsible for the activation of sporulation genes in response to nutritional stress. Spo0A may act in concert with spo0H (a sigma factor) to control the expression of some genes that are critical to the sporulation process.</text>
</comment>